<evidence type="ECO:0000313" key="2">
    <source>
        <dbReference type="Proteomes" id="UP001054837"/>
    </source>
</evidence>
<evidence type="ECO:0000313" key="1">
    <source>
        <dbReference type="EMBL" id="GIY12460.1"/>
    </source>
</evidence>
<name>A0AAV4QT89_9ARAC</name>
<dbReference type="AlphaFoldDB" id="A0AAV4QT89"/>
<comment type="caution">
    <text evidence="1">The sequence shown here is derived from an EMBL/GenBank/DDBJ whole genome shotgun (WGS) entry which is preliminary data.</text>
</comment>
<organism evidence="1 2">
    <name type="scientific">Caerostris darwini</name>
    <dbReference type="NCBI Taxonomy" id="1538125"/>
    <lineage>
        <taxon>Eukaryota</taxon>
        <taxon>Metazoa</taxon>
        <taxon>Ecdysozoa</taxon>
        <taxon>Arthropoda</taxon>
        <taxon>Chelicerata</taxon>
        <taxon>Arachnida</taxon>
        <taxon>Araneae</taxon>
        <taxon>Araneomorphae</taxon>
        <taxon>Entelegynae</taxon>
        <taxon>Araneoidea</taxon>
        <taxon>Araneidae</taxon>
        <taxon>Caerostris</taxon>
    </lineage>
</organism>
<accession>A0AAV4QT89</accession>
<gene>
    <name evidence="1" type="ORF">CDAR_527901</name>
</gene>
<reference evidence="1 2" key="1">
    <citation type="submission" date="2021-06" db="EMBL/GenBank/DDBJ databases">
        <title>Caerostris darwini draft genome.</title>
        <authorList>
            <person name="Kono N."/>
            <person name="Arakawa K."/>
        </authorList>
    </citation>
    <scope>NUCLEOTIDE SEQUENCE [LARGE SCALE GENOMIC DNA]</scope>
</reference>
<proteinExistence type="predicted"/>
<sequence>MSKPLLSEFNSRTAFHPYSGSSFRRTRSSNKRYIKIVCLTTSSRTLHGVASEAFANSINDKKGYCAEIFYILSNPASEVDALCSIPRVPRNSVRNALRMSKPLFSEFNSRTAFHPYSEVLLEGQGPATSVT</sequence>
<protein>
    <submittedName>
        <fullName evidence="1">Uncharacterized protein</fullName>
    </submittedName>
</protein>
<dbReference type="EMBL" id="BPLQ01005055">
    <property type="protein sequence ID" value="GIY12460.1"/>
    <property type="molecule type" value="Genomic_DNA"/>
</dbReference>
<dbReference type="Proteomes" id="UP001054837">
    <property type="component" value="Unassembled WGS sequence"/>
</dbReference>
<keyword evidence="2" id="KW-1185">Reference proteome</keyword>